<dbReference type="AlphaFoldDB" id="A0A7W6A0K9"/>
<evidence type="ECO:0000313" key="4">
    <source>
        <dbReference type="Proteomes" id="UP000532936"/>
    </source>
</evidence>
<dbReference type="PANTHER" id="PTHR47504:SF5">
    <property type="entry name" value="RIGHT ORIGIN-BINDING PROTEIN"/>
    <property type="match status" value="1"/>
</dbReference>
<dbReference type="PROSITE" id="PS01124">
    <property type="entry name" value="HTH_ARAC_FAMILY_2"/>
    <property type="match status" value="1"/>
</dbReference>
<dbReference type="SMART" id="SM00342">
    <property type="entry name" value="HTH_ARAC"/>
    <property type="match status" value="1"/>
</dbReference>
<accession>A0A7W6A0K9</accession>
<proteinExistence type="predicted"/>
<dbReference type="Gene3D" id="1.10.10.60">
    <property type="entry name" value="Homeodomain-like"/>
    <property type="match status" value="1"/>
</dbReference>
<dbReference type="Proteomes" id="UP000532936">
    <property type="component" value="Unassembled WGS sequence"/>
</dbReference>
<dbReference type="GO" id="GO:0043565">
    <property type="term" value="F:sequence-specific DNA binding"/>
    <property type="evidence" value="ECO:0007669"/>
    <property type="project" value="InterPro"/>
</dbReference>
<dbReference type="InterPro" id="IPR050959">
    <property type="entry name" value="MarA-like"/>
</dbReference>
<comment type="caution">
    <text evidence="3">The sequence shown here is derived from an EMBL/GenBank/DDBJ whole genome shotgun (WGS) entry which is preliminary data.</text>
</comment>
<evidence type="ECO:0000259" key="2">
    <source>
        <dbReference type="PROSITE" id="PS01124"/>
    </source>
</evidence>
<protein>
    <submittedName>
        <fullName evidence="3">AraC-like DNA-binding protein</fullName>
    </submittedName>
</protein>
<dbReference type="GO" id="GO:0003700">
    <property type="term" value="F:DNA-binding transcription factor activity"/>
    <property type="evidence" value="ECO:0007669"/>
    <property type="project" value="InterPro"/>
</dbReference>
<evidence type="ECO:0000313" key="3">
    <source>
        <dbReference type="EMBL" id="MBB3871034.1"/>
    </source>
</evidence>
<keyword evidence="1 3" id="KW-0238">DNA-binding</keyword>
<gene>
    <name evidence="3" type="ORF">GGR11_000548</name>
</gene>
<dbReference type="Pfam" id="PF12833">
    <property type="entry name" value="HTH_18"/>
    <property type="match status" value="1"/>
</dbReference>
<dbReference type="RefSeq" id="WP_183195291.1">
    <property type="nucleotide sequence ID" value="NZ_JACIDA010000001.1"/>
</dbReference>
<reference evidence="3 4" key="1">
    <citation type="submission" date="2020-08" db="EMBL/GenBank/DDBJ databases">
        <title>Genomic Encyclopedia of Type Strains, Phase IV (KMG-IV): sequencing the most valuable type-strain genomes for metagenomic binning, comparative biology and taxonomic classification.</title>
        <authorList>
            <person name="Goeker M."/>
        </authorList>
    </citation>
    <scope>NUCLEOTIDE SEQUENCE [LARGE SCALE GENOMIC DNA]</scope>
    <source>
        <strain evidence="3 4">DSM 14878</strain>
    </source>
</reference>
<sequence length="330" mass="35912">MIESFSFSTQGLTPPEAAEAYRGLYDGGADVVSSGQAVSAQVTAHRLDRLILFDRRLTGVGHARPAQRVGLNGFSHFVVHLVVEGVLIGSEVSGFDQARPGDLVLQDLRRQTRTTIPDGRLITVSVARDLIEAAAGAANGLHGRVLDPDQAGLLGDYLLSLSRRAGALEHDALPTVSRTFVDLLGLAVGPTGGGATASKRRMEFDRREAIQRIIEQGLGDPGLNAGVIARETGVSRATLYRLLAPHGGVDSFIQSRRLAAVRTTLDRSDDTTPLAELALRYAFKNEADMRSRFRARFGMSPAAYRQMVDDPTRRLETIKRRWASWMVEVR</sequence>
<dbReference type="InterPro" id="IPR018060">
    <property type="entry name" value="HTH_AraC"/>
</dbReference>
<feature type="domain" description="HTH araC/xylS-type" evidence="2">
    <location>
        <begin position="208"/>
        <end position="307"/>
    </location>
</feature>
<organism evidence="3 4">
    <name type="scientific">Brevundimonas mediterranea</name>
    <dbReference type="NCBI Taxonomy" id="74329"/>
    <lineage>
        <taxon>Bacteria</taxon>
        <taxon>Pseudomonadati</taxon>
        <taxon>Pseudomonadota</taxon>
        <taxon>Alphaproteobacteria</taxon>
        <taxon>Caulobacterales</taxon>
        <taxon>Caulobacteraceae</taxon>
        <taxon>Brevundimonas</taxon>
    </lineage>
</organism>
<name>A0A7W6A0K9_9CAUL</name>
<evidence type="ECO:0000256" key="1">
    <source>
        <dbReference type="ARBA" id="ARBA00023125"/>
    </source>
</evidence>
<dbReference type="PANTHER" id="PTHR47504">
    <property type="entry name" value="RIGHT ORIGIN-BINDING PROTEIN"/>
    <property type="match status" value="1"/>
</dbReference>
<dbReference type="EMBL" id="JACIDA010000001">
    <property type="protein sequence ID" value="MBB3871034.1"/>
    <property type="molecule type" value="Genomic_DNA"/>
</dbReference>